<evidence type="ECO:0000256" key="2">
    <source>
        <dbReference type="ARBA" id="ARBA00007634"/>
    </source>
</evidence>
<keyword evidence="4 8" id="KW-0694">RNA-binding</keyword>
<dbReference type="HAMAP" id="MF_00500">
    <property type="entry name" value="Ribosomal_bS20"/>
    <property type="match status" value="1"/>
</dbReference>
<name>A0A212TGS2_9BURK</name>
<evidence type="ECO:0000256" key="6">
    <source>
        <dbReference type="ARBA" id="ARBA00023274"/>
    </source>
</evidence>
<reference evidence="10 11" key="1">
    <citation type="submission" date="2017-06" db="EMBL/GenBank/DDBJ databases">
        <authorList>
            <person name="Kim H.J."/>
            <person name="Triplett B.A."/>
        </authorList>
    </citation>
    <scope>NUCLEOTIDE SEQUENCE [LARGE SCALE GENOMIC DNA]</scope>
    <source>
        <strain evidence="10 11">MWH-VicM1</strain>
    </source>
</reference>
<dbReference type="RefSeq" id="WP_088813082.1">
    <property type="nucleotide sequence ID" value="NZ_FYEX01000001.1"/>
</dbReference>
<evidence type="ECO:0000256" key="4">
    <source>
        <dbReference type="ARBA" id="ARBA00022884"/>
    </source>
</evidence>
<evidence type="ECO:0000256" key="7">
    <source>
        <dbReference type="ARBA" id="ARBA00035136"/>
    </source>
</evidence>
<dbReference type="OrthoDB" id="9807974at2"/>
<dbReference type="PANTHER" id="PTHR33398:SF1">
    <property type="entry name" value="SMALL RIBOSOMAL SUBUNIT PROTEIN BS20C"/>
    <property type="match status" value="1"/>
</dbReference>
<gene>
    <name evidence="8" type="primary">rpsT</name>
    <name evidence="10" type="ORF">SAMN06295916_1212</name>
</gene>
<evidence type="ECO:0000256" key="5">
    <source>
        <dbReference type="ARBA" id="ARBA00022980"/>
    </source>
</evidence>
<dbReference type="Pfam" id="PF01649">
    <property type="entry name" value="Ribosomal_S20p"/>
    <property type="match status" value="1"/>
</dbReference>
<dbReference type="GO" id="GO:0070181">
    <property type="term" value="F:small ribosomal subunit rRNA binding"/>
    <property type="evidence" value="ECO:0007669"/>
    <property type="project" value="TreeGrafter"/>
</dbReference>
<organism evidence="10 11">
    <name type="scientific">Polynucleobacter victoriensis</name>
    <dbReference type="NCBI Taxonomy" id="2049319"/>
    <lineage>
        <taxon>Bacteria</taxon>
        <taxon>Pseudomonadati</taxon>
        <taxon>Pseudomonadota</taxon>
        <taxon>Betaproteobacteria</taxon>
        <taxon>Burkholderiales</taxon>
        <taxon>Burkholderiaceae</taxon>
        <taxon>Polynucleobacter</taxon>
    </lineage>
</organism>
<evidence type="ECO:0000313" key="10">
    <source>
        <dbReference type="EMBL" id="SNC65031.1"/>
    </source>
</evidence>
<dbReference type="InterPro" id="IPR002583">
    <property type="entry name" value="Ribosomal_bS20"/>
</dbReference>
<keyword evidence="11" id="KW-1185">Reference proteome</keyword>
<dbReference type="GO" id="GO:0005829">
    <property type="term" value="C:cytosol"/>
    <property type="evidence" value="ECO:0007669"/>
    <property type="project" value="TreeGrafter"/>
</dbReference>
<evidence type="ECO:0000256" key="9">
    <source>
        <dbReference type="SAM" id="MobiDB-lite"/>
    </source>
</evidence>
<keyword evidence="5 8" id="KW-0689">Ribosomal protein</keyword>
<dbReference type="InterPro" id="IPR036510">
    <property type="entry name" value="Ribosomal_bS20_sf"/>
</dbReference>
<evidence type="ECO:0000313" key="11">
    <source>
        <dbReference type="Proteomes" id="UP000197215"/>
    </source>
</evidence>
<dbReference type="FunFam" id="1.20.58.110:FF:000001">
    <property type="entry name" value="30S ribosomal protein S20"/>
    <property type="match status" value="1"/>
</dbReference>
<dbReference type="EMBL" id="FYEX01000001">
    <property type="protein sequence ID" value="SNC65031.1"/>
    <property type="molecule type" value="Genomic_DNA"/>
</dbReference>
<dbReference type="Gene3D" id="1.20.58.110">
    <property type="entry name" value="Ribosomal protein S20"/>
    <property type="match status" value="1"/>
</dbReference>
<accession>A0A212TGS2</accession>
<dbReference type="GO" id="GO:0003735">
    <property type="term" value="F:structural constituent of ribosome"/>
    <property type="evidence" value="ECO:0007669"/>
    <property type="project" value="InterPro"/>
</dbReference>
<keyword evidence="6 8" id="KW-0687">Ribonucleoprotein</keyword>
<protein>
    <recommendedName>
        <fullName evidence="7 8">Small ribosomal subunit protein bS20</fullName>
    </recommendedName>
</protein>
<evidence type="ECO:0000256" key="1">
    <source>
        <dbReference type="ARBA" id="ARBA00003134"/>
    </source>
</evidence>
<keyword evidence="3 8" id="KW-0699">rRNA-binding</keyword>
<dbReference type="GO" id="GO:0006412">
    <property type="term" value="P:translation"/>
    <property type="evidence" value="ECO:0007669"/>
    <property type="project" value="UniProtKB-UniRule"/>
</dbReference>
<dbReference type="Proteomes" id="UP000197215">
    <property type="component" value="Unassembled WGS sequence"/>
</dbReference>
<feature type="region of interest" description="Disordered" evidence="9">
    <location>
        <begin position="1"/>
        <end position="22"/>
    </location>
</feature>
<comment type="function">
    <text evidence="1 8">Binds directly to 16S ribosomal RNA.</text>
</comment>
<dbReference type="GO" id="GO:0015935">
    <property type="term" value="C:small ribosomal subunit"/>
    <property type="evidence" value="ECO:0007669"/>
    <property type="project" value="TreeGrafter"/>
</dbReference>
<dbReference type="SUPFAM" id="SSF46992">
    <property type="entry name" value="Ribosomal protein S20"/>
    <property type="match status" value="1"/>
</dbReference>
<evidence type="ECO:0000256" key="3">
    <source>
        <dbReference type="ARBA" id="ARBA00022730"/>
    </source>
</evidence>
<dbReference type="PANTHER" id="PTHR33398">
    <property type="entry name" value="30S RIBOSOMAL PROTEIN S20"/>
    <property type="match status" value="1"/>
</dbReference>
<comment type="similarity">
    <text evidence="2 8">Belongs to the bacterial ribosomal protein bS20 family.</text>
</comment>
<proteinExistence type="inferred from homology"/>
<dbReference type="NCBIfam" id="TIGR00029">
    <property type="entry name" value="S20"/>
    <property type="match status" value="1"/>
</dbReference>
<dbReference type="AlphaFoldDB" id="A0A212TGS2"/>
<sequence>MANTAQARKRARQAVAQNEHNASLRSRLRTAIKSVRKAVDAGDKATAAKVFQAAQATIDKIADKKVVHKNTAARTKSRLSAAVKGMTA</sequence>
<evidence type="ECO:0000256" key="8">
    <source>
        <dbReference type="HAMAP-Rule" id="MF_00500"/>
    </source>
</evidence>